<name>A0ABW2IDY8_9BURK</name>
<gene>
    <name evidence="3" type="ORF">ACFQPC_13995</name>
</gene>
<keyword evidence="1" id="KW-0812">Transmembrane</keyword>
<organism evidence="3 4">
    <name type="scientific">Herminiimonas glaciei</name>
    <dbReference type="NCBI Taxonomy" id="523788"/>
    <lineage>
        <taxon>Bacteria</taxon>
        <taxon>Pseudomonadati</taxon>
        <taxon>Pseudomonadota</taxon>
        <taxon>Betaproteobacteria</taxon>
        <taxon>Burkholderiales</taxon>
        <taxon>Oxalobacteraceae</taxon>
        <taxon>Herminiimonas</taxon>
    </lineage>
</organism>
<reference evidence="4" key="1">
    <citation type="journal article" date="2019" name="Int. J. Syst. Evol. Microbiol.">
        <title>The Global Catalogue of Microorganisms (GCM) 10K type strain sequencing project: providing services to taxonomists for standard genome sequencing and annotation.</title>
        <authorList>
            <consortium name="The Broad Institute Genomics Platform"/>
            <consortium name="The Broad Institute Genome Sequencing Center for Infectious Disease"/>
            <person name="Wu L."/>
            <person name="Ma J."/>
        </authorList>
    </citation>
    <scope>NUCLEOTIDE SEQUENCE [LARGE SCALE GENOMIC DNA]</scope>
    <source>
        <strain evidence="4">KACC 12508</strain>
    </source>
</reference>
<evidence type="ECO:0000313" key="3">
    <source>
        <dbReference type="EMBL" id="MFC7289156.1"/>
    </source>
</evidence>
<dbReference type="Pfam" id="PF13400">
    <property type="entry name" value="Tad"/>
    <property type="match status" value="1"/>
</dbReference>
<comment type="caution">
    <text evidence="3">The sequence shown here is derived from an EMBL/GenBank/DDBJ whole genome shotgun (WGS) entry which is preliminary data.</text>
</comment>
<dbReference type="Proteomes" id="UP001596542">
    <property type="component" value="Unassembled WGS sequence"/>
</dbReference>
<feature type="domain" description="Putative Flp pilus-assembly TadG-like N-terminal" evidence="2">
    <location>
        <begin position="26"/>
        <end position="72"/>
    </location>
</feature>
<keyword evidence="4" id="KW-1185">Reference proteome</keyword>
<evidence type="ECO:0000313" key="4">
    <source>
        <dbReference type="Proteomes" id="UP001596542"/>
    </source>
</evidence>
<keyword evidence="1" id="KW-0472">Membrane</keyword>
<dbReference type="EMBL" id="JBHTBU010000002">
    <property type="protein sequence ID" value="MFC7289156.1"/>
    <property type="molecule type" value="Genomic_DNA"/>
</dbReference>
<evidence type="ECO:0000256" key="1">
    <source>
        <dbReference type="SAM" id="Phobius"/>
    </source>
</evidence>
<protein>
    <submittedName>
        <fullName evidence="3">Pilus assembly protein TadG-related protein</fullName>
    </submittedName>
</protein>
<proteinExistence type="predicted"/>
<keyword evidence="1" id="KW-1133">Transmembrane helix</keyword>
<dbReference type="RefSeq" id="WP_382272496.1">
    <property type="nucleotide sequence ID" value="NZ_JBHTBU010000002.1"/>
</dbReference>
<accession>A0ABW2IDY8</accession>
<dbReference type="InterPro" id="IPR028087">
    <property type="entry name" value="Tad_N"/>
</dbReference>
<evidence type="ECO:0000259" key="2">
    <source>
        <dbReference type="Pfam" id="PF13400"/>
    </source>
</evidence>
<feature type="transmembrane region" description="Helical" evidence="1">
    <location>
        <begin position="27"/>
        <end position="53"/>
    </location>
</feature>
<sequence length="704" mass="70963">MNIFSQSRTPDQDTAARAGVQQHQRGSIAIIAAIGISTMIIALASIDIGYLFFQKRDLQKVADMAALAGAQQLARSSTLPNPCASATIAAKSNADAQVSQAFSASEFAATCGRWDPTVITTAPYYLAYAGGVAPVGNPPASAVRVWVSRSFHSIFGSWANRSVAAMAIATADAPIAVFSVGSKLLQIQGNGTVPKLLTGIGVDVAGTSLASYNGLANVNVKPGGLLKALGVSVAATADVATIRSAVLANTAGGCGNGFCPLNVLLGAMSTVAGQQDLVSLLGIKAGQLTLPVKILSDAAGRGLFVLADAANGQAALNSDINVLELVTAAVGVANSHRFVDAGTGLTLPALVGANIRVGIVEPPSIGIGGVGATAFTSQVRVFNHIVAPSPPTSVIGKLLKVDLPIAIDVVNGQGTITAMCNQLDASGNQTATIQVNAPILSVCAGNMTEASAFSTITACDVSGTAPFVNVLNGTLVLGKPFTLNALPGGGVVTLSKGQTATVGSNNLQLGTTVTNIWNAVLATLLGQILNAPLTGVTKTNLANGLLAANGNGLQATLDALKTSTTSLQTFANGLNNDVKNLLTGSLSSSVIGLLSNVGNLVSGLLTSVVTLLGNIVQILLNLLFCDATCQVEKPLTGNSSNPAVSNLLLGVLAILENLLKPLLDTLGSQIASLLNGLLGIQLGLVDVTLIDLNCGGGDTARLVH</sequence>